<dbReference type="Gramene" id="TKW37444">
    <property type="protein sequence ID" value="TKW37444"/>
    <property type="gene ID" value="SEVIR_1G047900v2"/>
</dbReference>
<evidence type="ECO:0000313" key="1">
    <source>
        <dbReference type="EMBL" id="TKW37444.1"/>
    </source>
</evidence>
<gene>
    <name evidence="1" type="ORF">SEVIR_1G047900v2</name>
</gene>
<organism evidence="1 2">
    <name type="scientific">Setaria viridis</name>
    <name type="common">Green bristlegrass</name>
    <name type="synonym">Setaria italica subsp. viridis</name>
    <dbReference type="NCBI Taxonomy" id="4556"/>
    <lineage>
        <taxon>Eukaryota</taxon>
        <taxon>Viridiplantae</taxon>
        <taxon>Streptophyta</taxon>
        <taxon>Embryophyta</taxon>
        <taxon>Tracheophyta</taxon>
        <taxon>Spermatophyta</taxon>
        <taxon>Magnoliopsida</taxon>
        <taxon>Liliopsida</taxon>
        <taxon>Poales</taxon>
        <taxon>Poaceae</taxon>
        <taxon>PACMAD clade</taxon>
        <taxon>Panicoideae</taxon>
        <taxon>Panicodae</taxon>
        <taxon>Paniceae</taxon>
        <taxon>Cenchrinae</taxon>
        <taxon>Setaria</taxon>
    </lineage>
</organism>
<sequence length="236" mass="23776">MVRARLSTRDITTSAPRLGSWLMDDTCGGRIVSTDSDDVDADVASTKVNEGGVVAIVVVGAVVPGGASGSTVWSCIGADAAKVAVGGDAARVDVTARIKDDDNRAGAMARSRGGVGGVTAAVGGGDAAAGPRILDVRAGVAGGATGIALPLGDAGGDAKTESILASISAMVEDAVTVGTTAIAADVGGDGVQAHGTVTIQMWFPWMLLARMPAERMPSRSQLQRRSCRQQFESPLW</sequence>
<accession>A0A4U6W742</accession>
<name>A0A4U6W742_SETVI</name>
<proteinExistence type="predicted"/>
<dbReference type="EMBL" id="CM016552">
    <property type="protein sequence ID" value="TKW37444.1"/>
    <property type="molecule type" value="Genomic_DNA"/>
</dbReference>
<evidence type="ECO:0000313" key="2">
    <source>
        <dbReference type="Proteomes" id="UP000298652"/>
    </source>
</evidence>
<reference evidence="1" key="1">
    <citation type="submission" date="2019-03" db="EMBL/GenBank/DDBJ databases">
        <title>WGS assembly of Setaria viridis.</title>
        <authorList>
            <person name="Huang P."/>
            <person name="Jenkins J."/>
            <person name="Grimwood J."/>
            <person name="Barry K."/>
            <person name="Healey A."/>
            <person name="Mamidi S."/>
            <person name="Sreedasyam A."/>
            <person name="Shu S."/>
            <person name="Feldman M."/>
            <person name="Wu J."/>
            <person name="Yu Y."/>
            <person name="Chen C."/>
            <person name="Johnson J."/>
            <person name="Rokhsar D."/>
            <person name="Baxter I."/>
            <person name="Schmutz J."/>
            <person name="Brutnell T."/>
            <person name="Kellogg E."/>
        </authorList>
    </citation>
    <scope>NUCLEOTIDE SEQUENCE [LARGE SCALE GENOMIC DNA]</scope>
</reference>
<dbReference type="Proteomes" id="UP000298652">
    <property type="component" value="Chromosome 1"/>
</dbReference>
<keyword evidence="2" id="KW-1185">Reference proteome</keyword>
<protein>
    <submittedName>
        <fullName evidence="1">Uncharacterized protein</fullName>
    </submittedName>
</protein>
<dbReference type="AlphaFoldDB" id="A0A4U6W742"/>